<accession>A0A6B0TVU3</accession>
<keyword evidence="1" id="KW-1133">Transmembrane helix</keyword>
<reference evidence="2" key="1">
    <citation type="submission" date="2019-12" db="EMBL/GenBank/DDBJ databases">
        <title>An insight into the sialome of adult female Ixodes ricinus ticks feeding for 6 days.</title>
        <authorList>
            <person name="Perner J."/>
            <person name="Ribeiro J.M.C."/>
        </authorList>
    </citation>
    <scope>NUCLEOTIDE SEQUENCE</scope>
    <source>
        <strain evidence="2">Semi-engorged</strain>
        <tissue evidence="2">Salivary glands</tissue>
    </source>
</reference>
<feature type="transmembrane region" description="Helical" evidence="1">
    <location>
        <begin position="41"/>
        <end position="61"/>
    </location>
</feature>
<proteinExistence type="predicted"/>
<evidence type="ECO:0000256" key="1">
    <source>
        <dbReference type="SAM" id="Phobius"/>
    </source>
</evidence>
<dbReference type="AlphaFoldDB" id="A0A6B0TVU3"/>
<organism evidence="2">
    <name type="scientific">Ixodes ricinus</name>
    <name type="common">Common tick</name>
    <name type="synonym">Acarus ricinus</name>
    <dbReference type="NCBI Taxonomy" id="34613"/>
    <lineage>
        <taxon>Eukaryota</taxon>
        <taxon>Metazoa</taxon>
        <taxon>Ecdysozoa</taxon>
        <taxon>Arthropoda</taxon>
        <taxon>Chelicerata</taxon>
        <taxon>Arachnida</taxon>
        <taxon>Acari</taxon>
        <taxon>Parasitiformes</taxon>
        <taxon>Ixodida</taxon>
        <taxon>Ixodoidea</taxon>
        <taxon>Ixodidae</taxon>
        <taxon>Ixodinae</taxon>
        <taxon>Ixodes</taxon>
    </lineage>
</organism>
<feature type="transmembrane region" description="Helical" evidence="1">
    <location>
        <begin position="12"/>
        <end position="29"/>
    </location>
</feature>
<dbReference type="EMBL" id="GIFC01001375">
    <property type="protein sequence ID" value="MXU83458.1"/>
    <property type="molecule type" value="Transcribed_RNA"/>
</dbReference>
<keyword evidence="1" id="KW-0812">Transmembrane</keyword>
<evidence type="ECO:0000313" key="2">
    <source>
        <dbReference type="EMBL" id="MXU83458.1"/>
    </source>
</evidence>
<sequence length="75" mass="8559">MGACPVINFTYLYVLCIFSQILQVWVWALSVEWADARYSTVVFFSKFYLQICTLILGIDLTGRRITVCLSRLAAS</sequence>
<protein>
    <submittedName>
        <fullName evidence="2">Putative secreted protein</fullName>
    </submittedName>
</protein>
<name>A0A6B0TVU3_IXORI</name>
<keyword evidence="1" id="KW-0472">Membrane</keyword>